<keyword evidence="4 11" id="KW-0808">Transferase</keyword>
<dbReference type="InterPro" id="IPR023346">
    <property type="entry name" value="Lysozyme-like_dom_sf"/>
</dbReference>
<dbReference type="GO" id="GO:0008360">
    <property type="term" value="P:regulation of cell shape"/>
    <property type="evidence" value="ECO:0007669"/>
    <property type="project" value="UniProtKB-KW"/>
</dbReference>
<evidence type="ECO:0000256" key="12">
    <source>
        <dbReference type="SAM" id="MobiDB-lite"/>
    </source>
</evidence>
<evidence type="ECO:0000256" key="3">
    <source>
        <dbReference type="ARBA" id="ARBA00022676"/>
    </source>
</evidence>
<dbReference type="Gene3D" id="1.10.3810.10">
    <property type="entry name" value="Biosynthetic peptidoglycan transglycosylase-like"/>
    <property type="match status" value="1"/>
</dbReference>
<evidence type="ECO:0000256" key="2">
    <source>
        <dbReference type="ARBA" id="ARBA00022519"/>
    </source>
</evidence>
<evidence type="ECO:0000256" key="5">
    <source>
        <dbReference type="ARBA" id="ARBA00022692"/>
    </source>
</evidence>
<evidence type="ECO:0000256" key="11">
    <source>
        <dbReference type="HAMAP-Rule" id="MF_00766"/>
    </source>
</evidence>
<dbReference type="Proteomes" id="UP000326554">
    <property type="component" value="Unassembled WGS sequence"/>
</dbReference>
<evidence type="ECO:0000256" key="9">
    <source>
        <dbReference type="ARBA" id="ARBA00023136"/>
    </source>
</evidence>
<keyword evidence="3 11" id="KW-0328">Glycosyltransferase</keyword>
<evidence type="ECO:0000256" key="4">
    <source>
        <dbReference type="ARBA" id="ARBA00022679"/>
    </source>
</evidence>
<comment type="similarity">
    <text evidence="11">Belongs to the glycosyltransferase 51 family.</text>
</comment>
<dbReference type="HAMAP" id="MF_00766">
    <property type="entry name" value="PGT_MtgA"/>
    <property type="match status" value="1"/>
</dbReference>
<evidence type="ECO:0000256" key="10">
    <source>
        <dbReference type="ARBA" id="ARBA00023316"/>
    </source>
</evidence>
<keyword evidence="15" id="KW-1185">Reference proteome</keyword>
<keyword evidence="2 11" id="KW-0997">Cell inner membrane</keyword>
<dbReference type="GO" id="GO:0008955">
    <property type="term" value="F:peptidoglycan glycosyltransferase activity"/>
    <property type="evidence" value="ECO:0007669"/>
    <property type="project" value="UniProtKB-UniRule"/>
</dbReference>
<dbReference type="NCBIfam" id="TIGR02070">
    <property type="entry name" value="mono_pep_trsgly"/>
    <property type="match status" value="1"/>
</dbReference>
<organism evidence="14 15">
    <name type="scientific">Histidinibacterium aquaticum</name>
    <dbReference type="NCBI Taxonomy" id="2613962"/>
    <lineage>
        <taxon>Bacteria</taxon>
        <taxon>Pseudomonadati</taxon>
        <taxon>Pseudomonadota</taxon>
        <taxon>Alphaproteobacteria</taxon>
        <taxon>Rhodobacterales</taxon>
        <taxon>Paracoccaceae</taxon>
        <taxon>Histidinibacterium</taxon>
    </lineage>
</organism>
<dbReference type="Pfam" id="PF00912">
    <property type="entry name" value="Transgly"/>
    <property type="match status" value="1"/>
</dbReference>
<evidence type="ECO:0000256" key="1">
    <source>
        <dbReference type="ARBA" id="ARBA00022475"/>
    </source>
</evidence>
<keyword evidence="10 11" id="KW-0961">Cell wall biogenesis/degradation</keyword>
<feature type="domain" description="Glycosyl transferase family 51" evidence="13">
    <location>
        <begin position="66"/>
        <end position="228"/>
    </location>
</feature>
<evidence type="ECO:0000313" key="15">
    <source>
        <dbReference type="Proteomes" id="UP000326554"/>
    </source>
</evidence>
<accession>A0A5J5GFZ6</accession>
<keyword evidence="9 11" id="KW-0472">Membrane</keyword>
<comment type="catalytic activity">
    <reaction evidence="11">
        <text>[GlcNAc-(1-&gt;4)-Mur2Ac(oyl-L-Ala-gamma-D-Glu-L-Lys-D-Ala-D-Ala)](n)-di-trans,octa-cis-undecaprenyl diphosphate + beta-D-GlcNAc-(1-&gt;4)-Mur2Ac(oyl-L-Ala-gamma-D-Glu-L-Lys-D-Ala-D-Ala)-di-trans,octa-cis-undecaprenyl diphosphate = [GlcNAc-(1-&gt;4)-Mur2Ac(oyl-L-Ala-gamma-D-Glu-L-Lys-D-Ala-D-Ala)](n+1)-di-trans,octa-cis-undecaprenyl diphosphate + di-trans,octa-cis-undecaprenyl diphosphate + H(+)</text>
        <dbReference type="Rhea" id="RHEA:23708"/>
        <dbReference type="Rhea" id="RHEA-COMP:9602"/>
        <dbReference type="Rhea" id="RHEA-COMP:9603"/>
        <dbReference type="ChEBI" id="CHEBI:15378"/>
        <dbReference type="ChEBI" id="CHEBI:58405"/>
        <dbReference type="ChEBI" id="CHEBI:60033"/>
        <dbReference type="ChEBI" id="CHEBI:78435"/>
        <dbReference type="EC" id="2.4.99.28"/>
    </reaction>
</comment>
<dbReference type="SUPFAM" id="SSF53955">
    <property type="entry name" value="Lysozyme-like"/>
    <property type="match status" value="1"/>
</dbReference>
<keyword evidence="5 11" id="KW-0812">Transmembrane</keyword>
<dbReference type="InterPro" id="IPR001264">
    <property type="entry name" value="Glyco_trans_51"/>
</dbReference>
<gene>
    <name evidence="11 14" type="primary">mtgA</name>
    <name evidence="14" type="ORF">F3S47_12915</name>
</gene>
<dbReference type="EMBL" id="VYQE01000004">
    <property type="protein sequence ID" value="KAA9006682.1"/>
    <property type="molecule type" value="Genomic_DNA"/>
</dbReference>
<name>A0A5J5GFZ6_9RHOB</name>
<feature type="region of interest" description="Disordered" evidence="12">
    <location>
        <begin position="1"/>
        <end position="22"/>
    </location>
</feature>
<dbReference type="PANTHER" id="PTHR30400:SF0">
    <property type="entry name" value="BIOSYNTHETIC PEPTIDOGLYCAN TRANSGLYCOSYLASE"/>
    <property type="match status" value="1"/>
</dbReference>
<comment type="caution">
    <text evidence="14">The sequence shown here is derived from an EMBL/GenBank/DDBJ whole genome shotgun (WGS) entry which is preliminary data.</text>
</comment>
<dbReference type="RefSeq" id="WP_150445700.1">
    <property type="nucleotide sequence ID" value="NZ_VYQE01000004.1"/>
</dbReference>
<proteinExistence type="inferred from homology"/>
<comment type="pathway">
    <text evidence="11">Cell wall biogenesis; peptidoglycan biosynthesis.</text>
</comment>
<comment type="function">
    <text evidence="11">Peptidoglycan polymerase that catalyzes glycan chain elongation from lipid-linked precursors.</text>
</comment>
<dbReference type="EC" id="2.4.99.28" evidence="11"/>
<dbReference type="UniPathway" id="UPA00219"/>
<evidence type="ECO:0000256" key="7">
    <source>
        <dbReference type="ARBA" id="ARBA00022984"/>
    </source>
</evidence>
<keyword evidence="1 11" id="KW-1003">Cell membrane</keyword>
<dbReference type="InterPro" id="IPR011812">
    <property type="entry name" value="Pep_trsgly"/>
</dbReference>
<keyword evidence="7 11" id="KW-0573">Peptidoglycan synthesis</keyword>
<evidence type="ECO:0000313" key="14">
    <source>
        <dbReference type="EMBL" id="KAA9006682.1"/>
    </source>
</evidence>
<dbReference type="InterPro" id="IPR036950">
    <property type="entry name" value="PBP_transglycosylase"/>
</dbReference>
<dbReference type="GO" id="GO:0009274">
    <property type="term" value="C:peptidoglycan-based cell wall"/>
    <property type="evidence" value="ECO:0007669"/>
    <property type="project" value="InterPro"/>
</dbReference>
<dbReference type="GO" id="GO:0005886">
    <property type="term" value="C:plasma membrane"/>
    <property type="evidence" value="ECO:0007669"/>
    <property type="project" value="UniProtKB-SubCell"/>
</dbReference>
<dbReference type="GO" id="GO:0009252">
    <property type="term" value="P:peptidoglycan biosynthetic process"/>
    <property type="evidence" value="ECO:0007669"/>
    <property type="project" value="UniProtKB-UniRule"/>
</dbReference>
<keyword evidence="8 11" id="KW-1133">Transmembrane helix</keyword>
<comment type="subcellular location">
    <subcellularLocation>
        <location evidence="11">Cell inner membrane</location>
        <topology evidence="11">Single-pass membrane protein</topology>
    </subcellularLocation>
</comment>
<keyword evidence="6 11" id="KW-0133">Cell shape</keyword>
<evidence type="ECO:0000256" key="8">
    <source>
        <dbReference type="ARBA" id="ARBA00022989"/>
    </source>
</evidence>
<dbReference type="GO" id="GO:0071555">
    <property type="term" value="P:cell wall organization"/>
    <property type="evidence" value="ECO:0007669"/>
    <property type="project" value="UniProtKB-KW"/>
</dbReference>
<dbReference type="AlphaFoldDB" id="A0A5J5GFZ6"/>
<protein>
    <recommendedName>
        <fullName evidence="11">Biosynthetic peptidoglycan transglycosylase</fullName>
        <ecNumber evidence="11">2.4.99.28</ecNumber>
    </recommendedName>
    <alternativeName>
        <fullName evidence="11">Glycan polymerase</fullName>
    </alternativeName>
    <alternativeName>
        <fullName evidence="11">Peptidoglycan glycosyltransferase MtgA</fullName>
        <shortName evidence="11">PGT</shortName>
    </alternativeName>
</protein>
<reference evidence="14 15" key="1">
    <citation type="submission" date="2019-09" db="EMBL/GenBank/DDBJ databases">
        <authorList>
            <person name="Park J.-S."/>
            <person name="Choi H.-J."/>
        </authorList>
    </citation>
    <scope>NUCLEOTIDE SEQUENCE [LARGE SCALE GENOMIC DNA]</scope>
    <source>
        <strain evidence="14 15">176SS1-4</strain>
    </source>
</reference>
<evidence type="ECO:0000256" key="6">
    <source>
        <dbReference type="ARBA" id="ARBA00022960"/>
    </source>
</evidence>
<sequence>MAKRAKKSQSSKSSKPADRGPGPLARVRRWTLRLILGACVLTFLIVSLFAVVDPPTTPYMIQETHRLDRPVTREWVDMEDIAPVMARAAVAAEDADFCRHWGLDVTAIRAAMEDGGKRGGSTISQQVVKNLFLWHGRSYVRKALEAGLTPVMEAVWPKRRILEVYLNIAEFDEGIFGVEAASQHYFGIPASELSPTQAGLLASLLPAPKVRSASEPSSELRDRAGQIVDGAATIARDGRAACFEMTAG</sequence>
<evidence type="ECO:0000259" key="13">
    <source>
        <dbReference type="Pfam" id="PF00912"/>
    </source>
</evidence>
<dbReference type="GO" id="GO:0016763">
    <property type="term" value="F:pentosyltransferase activity"/>
    <property type="evidence" value="ECO:0007669"/>
    <property type="project" value="InterPro"/>
</dbReference>
<dbReference type="PANTHER" id="PTHR30400">
    <property type="entry name" value="MONOFUNCTIONAL BIOSYNTHETIC PEPTIDOGLYCAN TRANSGLYCOSYLASE"/>
    <property type="match status" value="1"/>
</dbReference>